<organism evidence="1 2">
    <name type="scientific">Piscinibacter gummiphilus</name>
    <dbReference type="NCBI Taxonomy" id="946333"/>
    <lineage>
        <taxon>Bacteria</taxon>
        <taxon>Pseudomonadati</taxon>
        <taxon>Pseudomonadota</taxon>
        <taxon>Betaproteobacteria</taxon>
        <taxon>Burkholderiales</taxon>
        <taxon>Sphaerotilaceae</taxon>
        <taxon>Piscinibacter</taxon>
    </lineage>
</organism>
<evidence type="ECO:0000313" key="1">
    <source>
        <dbReference type="EMBL" id="WOB08798.1"/>
    </source>
</evidence>
<reference evidence="1 2" key="1">
    <citation type="submission" date="2023-10" db="EMBL/GenBank/DDBJ databases">
        <title>Bacteria for the degradation of biodegradable plastic PBAT(Polybutylene adipate terephthalate).</title>
        <authorList>
            <person name="Weon H.-Y."/>
            <person name="Yeon J."/>
        </authorList>
    </citation>
    <scope>NUCLEOTIDE SEQUENCE [LARGE SCALE GENOMIC DNA]</scope>
    <source>
        <strain evidence="1 2">SBD 7-3</strain>
    </source>
</reference>
<sequence length="139" mass="15656">MEATHSTRQTPVPPATAEPAPDAAATVYYNSACPVCDAGIRSQRERMQGCNVHWVDVHQNPQSAQALGLDLEQVRERLHVRAADGHMHIGADALAALWSQSPGQRWLGALARRLRWLGRPLYNAFARGLYRWNRRRGHW</sequence>
<dbReference type="RefSeq" id="WP_316701655.1">
    <property type="nucleotide sequence ID" value="NZ_CP136336.1"/>
</dbReference>
<keyword evidence="2" id="KW-1185">Reference proteome</keyword>
<dbReference type="InterPro" id="IPR007263">
    <property type="entry name" value="DCC1-like"/>
</dbReference>
<name>A0ABZ0CV86_9BURK</name>
<dbReference type="Proteomes" id="UP001303946">
    <property type="component" value="Chromosome"/>
</dbReference>
<dbReference type="Pfam" id="PF04134">
    <property type="entry name" value="DCC1-like"/>
    <property type="match status" value="1"/>
</dbReference>
<dbReference type="EMBL" id="CP136336">
    <property type="protein sequence ID" value="WOB08798.1"/>
    <property type="molecule type" value="Genomic_DNA"/>
</dbReference>
<gene>
    <name evidence="1" type="ORF">RXV79_01775</name>
</gene>
<proteinExistence type="predicted"/>
<evidence type="ECO:0000313" key="2">
    <source>
        <dbReference type="Proteomes" id="UP001303946"/>
    </source>
</evidence>
<protein>
    <submittedName>
        <fullName evidence="1">DUF393 domain-containing protein</fullName>
    </submittedName>
</protein>
<accession>A0ABZ0CV86</accession>